<evidence type="ECO:0000256" key="1">
    <source>
        <dbReference type="SAM" id="SignalP"/>
    </source>
</evidence>
<dbReference type="EMBL" id="JAWWNJ010000004">
    <property type="protein sequence ID" value="KAK7058111.1"/>
    <property type="molecule type" value="Genomic_DNA"/>
</dbReference>
<dbReference type="SUPFAM" id="SSF63829">
    <property type="entry name" value="Calcium-dependent phosphotriesterase"/>
    <property type="match status" value="1"/>
</dbReference>
<gene>
    <name evidence="2" type="ORF">R3P38DRAFT_3253106</name>
</gene>
<keyword evidence="3" id="KW-1185">Reference proteome</keyword>
<proteinExistence type="predicted"/>
<dbReference type="PANTHER" id="PTHR42060">
    <property type="entry name" value="NHL REPEAT-CONTAINING PROTEIN-RELATED"/>
    <property type="match status" value="1"/>
</dbReference>
<evidence type="ECO:0000313" key="3">
    <source>
        <dbReference type="Proteomes" id="UP001362999"/>
    </source>
</evidence>
<protein>
    <recommendedName>
        <fullName evidence="4">SMP-30/Gluconolactonase/LRE-like region domain-containing protein</fullName>
    </recommendedName>
</protein>
<dbReference type="AlphaFoldDB" id="A0AAW0E5D8"/>
<reference evidence="2 3" key="1">
    <citation type="journal article" date="2024" name="J Genomics">
        <title>Draft genome sequencing and assembly of Favolaschia claudopus CIRM-BRFM 2984 isolated from oak limbs.</title>
        <authorList>
            <person name="Navarro D."/>
            <person name="Drula E."/>
            <person name="Chaduli D."/>
            <person name="Cazenave R."/>
            <person name="Ahrendt S."/>
            <person name="Wang J."/>
            <person name="Lipzen A."/>
            <person name="Daum C."/>
            <person name="Barry K."/>
            <person name="Grigoriev I.V."/>
            <person name="Favel A."/>
            <person name="Rosso M.N."/>
            <person name="Martin F."/>
        </authorList>
    </citation>
    <scope>NUCLEOTIDE SEQUENCE [LARGE SCALE GENOMIC DNA]</scope>
    <source>
        <strain evidence="2 3">CIRM-BRFM 2984</strain>
    </source>
</reference>
<sequence length="330" mass="34482">MFTSSLIPLVLVALPMALGVPIRKSGFQSQVIYQSPNSLFLENIAVRADSNLLLTSVASPTLFTLDPTTINGTLDAVHTFPNATSITGITEFLPEVFAVAVSELDTTTRRTKPNTTVIWGVDFSTAEPQTLGRLPGNASANGLATIPGHPDVILAADSNLGVVWQVDTRSGATRQVIKDASMLPNAPPPALGINGLHVAQVGNSQFLYFTNSAQGTFSRVAIGVEMGVVKTAAEIQTLLNLQPDGQAPDDFVMDPQGRAWVAVHPGALDLLSVPRNGNGSWSQQTIAGNTQGSDPGLLQATSAAFGRGSQKNALFVTTGAGQVVKVNMGV</sequence>
<organism evidence="2 3">
    <name type="scientific">Favolaschia claudopus</name>
    <dbReference type="NCBI Taxonomy" id="2862362"/>
    <lineage>
        <taxon>Eukaryota</taxon>
        <taxon>Fungi</taxon>
        <taxon>Dikarya</taxon>
        <taxon>Basidiomycota</taxon>
        <taxon>Agaricomycotina</taxon>
        <taxon>Agaricomycetes</taxon>
        <taxon>Agaricomycetidae</taxon>
        <taxon>Agaricales</taxon>
        <taxon>Marasmiineae</taxon>
        <taxon>Mycenaceae</taxon>
        <taxon>Favolaschia</taxon>
    </lineage>
</organism>
<dbReference type="Proteomes" id="UP001362999">
    <property type="component" value="Unassembled WGS sequence"/>
</dbReference>
<dbReference type="PANTHER" id="PTHR42060:SF1">
    <property type="entry name" value="NHL REPEAT-CONTAINING PROTEIN"/>
    <property type="match status" value="1"/>
</dbReference>
<evidence type="ECO:0000313" key="2">
    <source>
        <dbReference type="EMBL" id="KAK7058111.1"/>
    </source>
</evidence>
<name>A0AAW0E5D8_9AGAR</name>
<keyword evidence="1" id="KW-0732">Signal</keyword>
<evidence type="ECO:0008006" key="4">
    <source>
        <dbReference type="Google" id="ProtNLM"/>
    </source>
</evidence>
<accession>A0AAW0E5D8</accession>
<feature type="chain" id="PRO_5043418293" description="SMP-30/Gluconolactonase/LRE-like region domain-containing protein" evidence="1">
    <location>
        <begin position="20"/>
        <end position="330"/>
    </location>
</feature>
<comment type="caution">
    <text evidence="2">The sequence shown here is derived from an EMBL/GenBank/DDBJ whole genome shotgun (WGS) entry which is preliminary data.</text>
</comment>
<dbReference type="InterPro" id="IPR011042">
    <property type="entry name" value="6-blade_b-propeller_TolB-like"/>
</dbReference>
<dbReference type="Gene3D" id="2.120.10.30">
    <property type="entry name" value="TolB, C-terminal domain"/>
    <property type="match status" value="1"/>
</dbReference>
<dbReference type="InterPro" id="IPR052998">
    <property type="entry name" value="Hetero-Diels-Alderase-like"/>
</dbReference>
<feature type="signal peptide" evidence="1">
    <location>
        <begin position="1"/>
        <end position="19"/>
    </location>
</feature>